<evidence type="ECO:0000256" key="1">
    <source>
        <dbReference type="SAM" id="MobiDB-lite"/>
    </source>
</evidence>
<keyword evidence="3" id="KW-1185">Reference proteome</keyword>
<accession>S9UUY0</accession>
<reference evidence="2 3" key="1">
    <citation type="journal article" date="2013" name="PLoS ONE">
        <title>Predicting the Proteins of Angomonas deanei, Strigomonas culicis and Their Respective Endosymbionts Reveals New Aspects of the Trypanosomatidae Family.</title>
        <authorList>
            <person name="Motta M.C."/>
            <person name="Martins A.C."/>
            <person name="de Souza S.S."/>
            <person name="Catta-Preta C.M."/>
            <person name="Silva R."/>
            <person name="Klein C.C."/>
            <person name="de Almeida L.G."/>
            <person name="de Lima Cunha O."/>
            <person name="Ciapina L.P."/>
            <person name="Brocchi M."/>
            <person name="Colabardini A.C."/>
            <person name="de Araujo Lima B."/>
            <person name="Machado C.R."/>
            <person name="de Almeida Soares C.M."/>
            <person name="Probst C.M."/>
            <person name="de Menezes C.B."/>
            <person name="Thompson C.E."/>
            <person name="Bartholomeu D.C."/>
            <person name="Gradia D.F."/>
            <person name="Pavoni D.P."/>
            <person name="Grisard E.C."/>
            <person name="Fantinatti-Garboggini F."/>
            <person name="Marchini F.K."/>
            <person name="Rodrigues-Luiz G.F."/>
            <person name="Wagner G."/>
            <person name="Goldman G.H."/>
            <person name="Fietto J.L."/>
            <person name="Elias M.C."/>
            <person name="Goldman M.H."/>
            <person name="Sagot M.F."/>
            <person name="Pereira M."/>
            <person name="Stoco P.H."/>
            <person name="de Mendonca-Neto R.P."/>
            <person name="Teixeira S.M."/>
            <person name="Maciel T.E."/>
            <person name="de Oliveira Mendes T.A."/>
            <person name="Urmenyi T.P."/>
            <person name="de Souza W."/>
            <person name="Schenkman S."/>
            <person name="de Vasconcelos A.T."/>
        </authorList>
    </citation>
    <scope>NUCLEOTIDE SEQUENCE [LARGE SCALE GENOMIC DNA]</scope>
</reference>
<feature type="compositionally biased region" description="Polar residues" evidence="1">
    <location>
        <begin position="27"/>
        <end position="36"/>
    </location>
</feature>
<feature type="region of interest" description="Disordered" evidence="1">
    <location>
        <begin position="55"/>
        <end position="102"/>
    </location>
</feature>
<feature type="compositionally biased region" description="Basic residues" evidence="1">
    <location>
        <begin position="68"/>
        <end position="79"/>
    </location>
</feature>
<feature type="compositionally biased region" description="Low complexity" evidence="1">
    <location>
        <begin position="55"/>
        <end position="67"/>
    </location>
</feature>
<dbReference type="EMBL" id="ATMH01009980">
    <property type="protein sequence ID" value="EPY18331.1"/>
    <property type="molecule type" value="Genomic_DNA"/>
</dbReference>
<evidence type="ECO:0000313" key="2">
    <source>
        <dbReference type="EMBL" id="EPY18331.1"/>
    </source>
</evidence>
<sequence length="261" mass="28799">MGRIRSNGSMLSYASSRGSSRRLGASQHGSWSSRRSGVSMPSGIDLERWLSTGGAASARSGASTGGRSKPHLPRTKKRKGFIDRLFGERGAPKPPGAKVGKTAADPAQQRRMALEANDVCTVLARNRQQTEDAIRLMLARDGTTAPPRTASAGYGGMNGYAGFQGAPGGYGMLPPQGMGLAPRPMTRQEERRMYKYRRTPYPQPNFLGPPINRYDPLLRLQYCKSNQRCRYDTNLRLVEMMGFSMDRDARVVKSPRWKSLR</sequence>
<protein>
    <submittedName>
        <fullName evidence="2">Uncharacterized protein</fullName>
    </submittedName>
</protein>
<evidence type="ECO:0000313" key="3">
    <source>
        <dbReference type="Proteomes" id="UP000015354"/>
    </source>
</evidence>
<dbReference type="AlphaFoldDB" id="S9UUY0"/>
<dbReference type="Proteomes" id="UP000015354">
    <property type="component" value="Unassembled WGS sequence"/>
</dbReference>
<feature type="region of interest" description="Disordered" evidence="1">
    <location>
        <begin position="1"/>
        <end position="41"/>
    </location>
</feature>
<name>S9UUY0_9TRYP</name>
<organism evidence="2 3">
    <name type="scientific">Strigomonas culicis</name>
    <dbReference type="NCBI Taxonomy" id="28005"/>
    <lineage>
        <taxon>Eukaryota</taxon>
        <taxon>Discoba</taxon>
        <taxon>Euglenozoa</taxon>
        <taxon>Kinetoplastea</taxon>
        <taxon>Metakinetoplastina</taxon>
        <taxon>Trypanosomatida</taxon>
        <taxon>Trypanosomatidae</taxon>
        <taxon>Strigomonadinae</taxon>
        <taxon>Strigomonas</taxon>
    </lineage>
</organism>
<feature type="compositionally biased region" description="Basic and acidic residues" evidence="1">
    <location>
        <begin position="80"/>
        <end position="91"/>
    </location>
</feature>
<gene>
    <name evidence="2" type="ORF">STCU_10049</name>
</gene>
<feature type="compositionally biased region" description="Low complexity" evidence="1">
    <location>
        <begin position="8"/>
        <end position="26"/>
    </location>
</feature>
<proteinExistence type="predicted"/>
<comment type="caution">
    <text evidence="2">The sequence shown here is derived from an EMBL/GenBank/DDBJ whole genome shotgun (WGS) entry which is preliminary data.</text>
</comment>